<dbReference type="STRING" id="6412.T1EFF5"/>
<dbReference type="KEGG" id="hro:HELRODRAFT_111897"/>
<dbReference type="EMBL" id="AMQM01004422">
    <property type="status" value="NOT_ANNOTATED_CDS"/>
    <property type="molecule type" value="Genomic_DNA"/>
</dbReference>
<dbReference type="InterPro" id="IPR032675">
    <property type="entry name" value="LRR_dom_sf"/>
</dbReference>
<dbReference type="GO" id="GO:0030016">
    <property type="term" value="C:myofibril"/>
    <property type="evidence" value="ECO:0000318"/>
    <property type="project" value="GO_Central"/>
</dbReference>
<dbReference type="PANTHER" id="PTHR10901:SF6">
    <property type="entry name" value="TROPOMODULIN, ISOFORM N"/>
    <property type="match status" value="1"/>
</dbReference>
<dbReference type="OrthoDB" id="2163268at2759"/>
<evidence type="ECO:0000313" key="6">
    <source>
        <dbReference type="EnsemblMetazoa" id="HelroP111897"/>
    </source>
</evidence>
<dbReference type="GO" id="GO:0005523">
    <property type="term" value="F:tropomyosin binding"/>
    <property type="evidence" value="ECO:0000318"/>
    <property type="project" value="GO_Central"/>
</dbReference>
<evidence type="ECO:0000256" key="4">
    <source>
        <dbReference type="SAM" id="MobiDB-lite"/>
    </source>
</evidence>
<evidence type="ECO:0000256" key="2">
    <source>
        <dbReference type="ARBA" id="ARBA00022490"/>
    </source>
</evidence>
<dbReference type="PANTHER" id="PTHR10901">
    <property type="entry name" value="TROPOMODULIN"/>
    <property type="match status" value="1"/>
</dbReference>
<dbReference type="InParanoid" id="T1EFF5"/>
<dbReference type="GeneID" id="20195307"/>
<dbReference type="SUPFAM" id="SSF52047">
    <property type="entry name" value="RNI-like"/>
    <property type="match status" value="1"/>
</dbReference>
<evidence type="ECO:0000256" key="3">
    <source>
        <dbReference type="ARBA" id="ARBA00023212"/>
    </source>
</evidence>
<evidence type="ECO:0000313" key="5">
    <source>
        <dbReference type="EMBL" id="ESO03969.1"/>
    </source>
</evidence>
<evidence type="ECO:0000256" key="1">
    <source>
        <dbReference type="ARBA" id="ARBA00004245"/>
    </source>
</evidence>
<dbReference type="OMA" id="PYQRDKL"/>
<organism evidence="6 7">
    <name type="scientific">Helobdella robusta</name>
    <name type="common">Californian leech</name>
    <dbReference type="NCBI Taxonomy" id="6412"/>
    <lineage>
        <taxon>Eukaryota</taxon>
        <taxon>Metazoa</taxon>
        <taxon>Spiralia</taxon>
        <taxon>Lophotrochozoa</taxon>
        <taxon>Annelida</taxon>
        <taxon>Clitellata</taxon>
        <taxon>Hirudinea</taxon>
        <taxon>Rhynchobdellida</taxon>
        <taxon>Glossiphoniidae</taxon>
        <taxon>Helobdella</taxon>
    </lineage>
</organism>
<dbReference type="EnsemblMetazoa" id="HelroT111897">
    <property type="protein sequence ID" value="HelroP111897"/>
    <property type="gene ID" value="HelroG111897"/>
</dbReference>
<dbReference type="GO" id="GO:0030239">
    <property type="term" value="P:myofibril assembly"/>
    <property type="evidence" value="ECO:0000318"/>
    <property type="project" value="GO_Central"/>
</dbReference>
<dbReference type="eggNOG" id="KOG3735">
    <property type="taxonomic scope" value="Eukaryota"/>
</dbReference>
<name>T1EFF5_HELRO</name>
<keyword evidence="7" id="KW-1185">Reference proteome</keyword>
<feature type="compositionally biased region" description="Acidic residues" evidence="4">
    <location>
        <begin position="333"/>
        <end position="352"/>
    </location>
</feature>
<dbReference type="Pfam" id="PF03250">
    <property type="entry name" value="Tropomodulin"/>
    <property type="match status" value="1"/>
</dbReference>
<reference evidence="7" key="1">
    <citation type="submission" date="2012-12" db="EMBL/GenBank/DDBJ databases">
        <authorList>
            <person name="Hellsten U."/>
            <person name="Grimwood J."/>
            <person name="Chapman J.A."/>
            <person name="Shapiro H."/>
            <person name="Aerts A."/>
            <person name="Otillar R.P."/>
            <person name="Terry A.Y."/>
            <person name="Boore J.L."/>
            <person name="Simakov O."/>
            <person name="Marletaz F."/>
            <person name="Cho S.-J."/>
            <person name="Edsinger-Gonzales E."/>
            <person name="Havlak P."/>
            <person name="Kuo D.-H."/>
            <person name="Larsson T."/>
            <person name="Lv J."/>
            <person name="Arendt D."/>
            <person name="Savage R."/>
            <person name="Osoegawa K."/>
            <person name="de Jong P."/>
            <person name="Lindberg D.R."/>
            <person name="Seaver E.C."/>
            <person name="Weisblat D.A."/>
            <person name="Putnam N.H."/>
            <person name="Grigoriev I.V."/>
            <person name="Rokhsar D.S."/>
        </authorList>
    </citation>
    <scope>NUCLEOTIDE SEQUENCE</scope>
</reference>
<dbReference type="GO" id="GO:0051694">
    <property type="term" value="P:pointed-end actin filament capping"/>
    <property type="evidence" value="ECO:0007669"/>
    <property type="project" value="InterPro"/>
</dbReference>
<dbReference type="FunCoup" id="T1EFF5">
    <property type="interactions" value="323"/>
</dbReference>
<dbReference type="RefSeq" id="XP_009017905.1">
    <property type="nucleotide sequence ID" value="XM_009019657.1"/>
</dbReference>
<dbReference type="FunFam" id="3.80.10.10:FF:000099">
    <property type="entry name" value="Tropomodulin, isoform C"/>
    <property type="match status" value="1"/>
</dbReference>
<keyword evidence="2" id="KW-0963">Cytoplasm</keyword>
<gene>
    <name evidence="6" type="primary">20195307</name>
    <name evidence="5" type="ORF">HELRODRAFT_111897</name>
</gene>
<dbReference type="Gene3D" id="3.80.10.10">
    <property type="entry name" value="Ribonuclease Inhibitor"/>
    <property type="match status" value="1"/>
</dbReference>
<protein>
    <recommendedName>
        <fullName evidence="8">Tropomodulin</fullName>
    </recommendedName>
</protein>
<dbReference type="EMBL" id="KB096551">
    <property type="protein sequence ID" value="ESO03969.1"/>
    <property type="molecule type" value="Genomic_DNA"/>
</dbReference>
<comment type="subcellular location">
    <subcellularLocation>
        <location evidence="1">Cytoplasm</location>
        <location evidence="1">Cytoskeleton</location>
    </subcellularLocation>
</comment>
<evidence type="ECO:0000313" key="7">
    <source>
        <dbReference type="Proteomes" id="UP000015101"/>
    </source>
</evidence>
<sequence>MTPPSERCRYRTDKSPTFPYNRKKLLDFLEKVAKEDKDWEEEKPYTKEKRGKIWKPKKEEKIKFHEDESKATEWDEILFKASEAELVDLAAILGFHGMLNQVQYHQAFVEGKQSNDAAGFQSIAKYAEFKFFEEDPPNEVDIEDVIKKLEDNDKKLTELNLNNVKDLTIPDLVEVVAALKNNTHLTTLSMANTRATDKVIKALIPVLETNKTLKVVNVESNYISGQAIVQLLSTININQVVEELRVSNQRPLTLGVQNEMEIAKLVKMNGSLLKFNVFLNIVTARLLVQRYVQRNIDNIRRKRVGKDLILPMEDEKPYYLQDQQESKSRAADEVDEDDVSSDDSDSEEEEEE</sequence>
<proteinExistence type="predicted"/>
<reference evidence="6" key="3">
    <citation type="submission" date="2015-06" db="UniProtKB">
        <authorList>
            <consortium name="EnsemblMetazoa"/>
        </authorList>
    </citation>
    <scope>IDENTIFICATION</scope>
</reference>
<dbReference type="GO" id="GO:0007015">
    <property type="term" value="P:actin filament organization"/>
    <property type="evidence" value="ECO:0000318"/>
    <property type="project" value="GO_Central"/>
</dbReference>
<dbReference type="GO" id="GO:0005856">
    <property type="term" value="C:cytoskeleton"/>
    <property type="evidence" value="ECO:0000318"/>
    <property type="project" value="GO_Central"/>
</dbReference>
<keyword evidence="3" id="KW-0206">Cytoskeleton</keyword>
<accession>T1EFF5</accession>
<dbReference type="HOGENOM" id="CLU_031052_1_0_1"/>
<dbReference type="AlphaFoldDB" id="T1EFF5"/>
<feature type="region of interest" description="Disordered" evidence="4">
    <location>
        <begin position="315"/>
        <end position="352"/>
    </location>
</feature>
<dbReference type="CTD" id="20195307"/>
<dbReference type="Proteomes" id="UP000015101">
    <property type="component" value="Unassembled WGS sequence"/>
</dbReference>
<dbReference type="InterPro" id="IPR004934">
    <property type="entry name" value="TMOD"/>
</dbReference>
<evidence type="ECO:0008006" key="8">
    <source>
        <dbReference type="Google" id="ProtNLM"/>
    </source>
</evidence>
<reference evidence="5 7" key="2">
    <citation type="journal article" date="2013" name="Nature">
        <title>Insights into bilaterian evolution from three spiralian genomes.</title>
        <authorList>
            <person name="Simakov O."/>
            <person name="Marletaz F."/>
            <person name="Cho S.J."/>
            <person name="Edsinger-Gonzales E."/>
            <person name="Havlak P."/>
            <person name="Hellsten U."/>
            <person name="Kuo D.H."/>
            <person name="Larsson T."/>
            <person name="Lv J."/>
            <person name="Arendt D."/>
            <person name="Savage R."/>
            <person name="Osoegawa K."/>
            <person name="de Jong P."/>
            <person name="Grimwood J."/>
            <person name="Chapman J.A."/>
            <person name="Shapiro H."/>
            <person name="Aerts A."/>
            <person name="Otillar R.P."/>
            <person name="Terry A.Y."/>
            <person name="Boore J.L."/>
            <person name="Grigoriev I.V."/>
            <person name="Lindberg D.R."/>
            <person name="Seaver E.C."/>
            <person name="Weisblat D.A."/>
            <person name="Putnam N.H."/>
            <person name="Rokhsar D.S."/>
        </authorList>
    </citation>
    <scope>NUCLEOTIDE SEQUENCE</scope>
</reference>